<evidence type="ECO:0000256" key="9">
    <source>
        <dbReference type="SAM" id="SignalP"/>
    </source>
</evidence>
<dbReference type="SMART" id="SM01190">
    <property type="entry name" value="EMP24_GP25L"/>
    <property type="match status" value="1"/>
</dbReference>
<evidence type="ECO:0000313" key="11">
    <source>
        <dbReference type="EMBL" id="OCB90550.1"/>
    </source>
</evidence>
<evidence type="ECO:0000256" key="8">
    <source>
        <dbReference type="SAM" id="Phobius"/>
    </source>
</evidence>
<comment type="caution">
    <text evidence="11">The sequence shown here is derived from an EMBL/GenBank/DDBJ whole genome shotgun (WGS) entry which is preliminary data.</text>
</comment>
<keyword evidence="3 8" id="KW-0812">Transmembrane</keyword>
<comment type="similarity">
    <text evidence="2">Belongs to the EMP24/GP25L family.</text>
</comment>
<gene>
    <name evidence="11" type="ORF">A7U60_g2228</name>
</gene>
<dbReference type="Pfam" id="PF01105">
    <property type="entry name" value="EMP24_GP25L"/>
    <property type="match status" value="2"/>
</dbReference>
<feature type="domain" description="GOLD" evidence="10">
    <location>
        <begin position="57"/>
        <end position="150"/>
    </location>
</feature>
<dbReference type="OrthoDB" id="759142at2759"/>
<dbReference type="AlphaFoldDB" id="A0A9Q5I2L1"/>
<organism evidence="11 12">
    <name type="scientific">Sanghuangporus baumii</name>
    <name type="common">Phellinus baumii</name>
    <dbReference type="NCBI Taxonomy" id="108892"/>
    <lineage>
        <taxon>Eukaryota</taxon>
        <taxon>Fungi</taxon>
        <taxon>Dikarya</taxon>
        <taxon>Basidiomycota</taxon>
        <taxon>Agaricomycotina</taxon>
        <taxon>Agaricomycetes</taxon>
        <taxon>Hymenochaetales</taxon>
        <taxon>Hymenochaetaceae</taxon>
        <taxon>Sanghuangporus</taxon>
    </lineage>
</organism>
<dbReference type="GO" id="GO:0016020">
    <property type="term" value="C:membrane"/>
    <property type="evidence" value="ECO:0007669"/>
    <property type="project" value="UniProtKB-SubCell"/>
</dbReference>
<accession>A0A9Q5I2L1</accession>
<comment type="subcellular location">
    <subcellularLocation>
        <location evidence="1">Membrane</location>
        <topology evidence="1">Single-pass type I membrane protein</topology>
    </subcellularLocation>
</comment>
<feature type="coiled-coil region" evidence="7">
    <location>
        <begin position="159"/>
        <end position="193"/>
    </location>
</feature>
<evidence type="ECO:0000259" key="10">
    <source>
        <dbReference type="PROSITE" id="PS50866"/>
    </source>
</evidence>
<evidence type="ECO:0000256" key="4">
    <source>
        <dbReference type="ARBA" id="ARBA00022729"/>
    </source>
</evidence>
<evidence type="ECO:0000313" key="12">
    <source>
        <dbReference type="Proteomes" id="UP000757232"/>
    </source>
</evidence>
<name>A0A9Q5I2L1_SANBA</name>
<sequence length="322" mass="36748">MTRPMARHAGQHGFRCILRSMFSPTSVPFLLLTLFTLFAQPVQAIKFQLSAYKTPPAKCIWNAVHPNQLVIVTANVGKGDRQRVDIEIVDSSPQKNQYLSKRNINGETRLAVTSHAEGEVGVCFRNYLDKDLPSEDTPTRSRIIDLDIDIGADAVDYNAIAAQESLSGLETEMRKLEEIVKEIVDEMDYLKKREQRFSSTNGVCFRNYLDKDLPSEDTPTRSRIIDLDIDIGADAVDYNAIAAQESLSGLETEMRKLEGIVKEIVDEMDYLKKREQRFSSTNESTNKRVQNFGFYTFLTLIGLGVWQIFHLRSYFKRKYLID</sequence>
<proteinExistence type="inferred from homology"/>
<reference evidence="11" key="1">
    <citation type="submission" date="2016-06" db="EMBL/GenBank/DDBJ databases">
        <title>Draft Genome sequence of the fungus Inonotus baumii.</title>
        <authorList>
            <person name="Zhu H."/>
            <person name="Lin W."/>
        </authorList>
    </citation>
    <scope>NUCLEOTIDE SEQUENCE</scope>
    <source>
        <strain evidence="11">821</strain>
    </source>
</reference>
<feature type="chain" id="PRO_5040220797" description="GOLD domain-containing protein" evidence="9">
    <location>
        <begin position="45"/>
        <end position="322"/>
    </location>
</feature>
<evidence type="ECO:0000256" key="1">
    <source>
        <dbReference type="ARBA" id="ARBA00004479"/>
    </source>
</evidence>
<dbReference type="InterPro" id="IPR009038">
    <property type="entry name" value="GOLD_dom"/>
</dbReference>
<feature type="signal peptide" evidence="9">
    <location>
        <begin position="1"/>
        <end position="44"/>
    </location>
</feature>
<dbReference type="InterPro" id="IPR015720">
    <property type="entry name" value="Emp24-like"/>
</dbReference>
<keyword evidence="7" id="KW-0175">Coiled coil</keyword>
<dbReference type="EMBL" id="LNZH02000126">
    <property type="protein sequence ID" value="OCB90550.1"/>
    <property type="molecule type" value="Genomic_DNA"/>
</dbReference>
<keyword evidence="5 8" id="KW-1133">Transmembrane helix</keyword>
<keyword evidence="6 8" id="KW-0472">Membrane</keyword>
<dbReference type="PROSITE" id="PS50866">
    <property type="entry name" value="GOLD"/>
    <property type="match status" value="1"/>
</dbReference>
<evidence type="ECO:0000256" key="5">
    <source>
        <dbReference type="ARBA" id="ARBA00022989"/>
    </source>
</evidence>
<keyword evidence="12" id="KW-1185">Reference proteome</keyword>
<feature type="transmembrane region" description="Helical" evidence="8">
    <location>
        <begin position="292"/>
        <end position="309"/>
    </location>
</feature>
<protein>
    <recommendedName>
        <fullName evidence="10">GOLD domain-containing protein</fullName>
    </recommendedName>
</protein>
<keyword evidence="4 9" id="KW-0732">Signal</keyword>
<evidence type="ECO:0000256" key="7">
    <source>
        <dbReference type="SAM" id="Coils"/>
    </source>
</evidence>
<evidence type="ECO:0000256" key="3">
    <source>
        <dbReference type="ARBA" id="ARBA00022692"/>
    </source>
</evidence>
<dbReference type="Proteomes" id="UP000757232">
    <property type="component" value="Unassembled WGS sequence"/>
</dbReference>
<evidence type="ECO:0000256" key="6">
    <source>
        <dbReference type="ARBA" id="ARBA00023136"/>
    </source>
</evidence>
<evidence type="ECO:0000256" key="2">
    <source>
        <dbReference type="ARBA" id="ARBA00007104"/>
    </source>
</evidence>
<dbReference type="PANTHER" id="PTHR22811">
    <property type="entry name" value="TRANSMEMBRANE EMP24 DOMAIN-CONTAINING PROTEIN"/>
    <property type="match status" value="1"/>
</dbReference>